<keyword evidence="1" id="KW-1133">Transmembrane helix</keyword>
<feature type="transmembrane region" description="Helical" evidence="1">
    <location>
        <begin position="12"/>
        <end position="32"/>
    </location>
</feature>
<evidence type="ECO:0000256" key="1">
    <source>
        <dbReference type="SAM" id="Phobius"/>
    </source>
</evidence>
<comment type="caution">
    <text evidence="2">The sequence shown here is derived from an EMBL/GenBank/DDBJ whole genome shotgun (WGS) entry which is preliminary data.</text>
</comment>
<keyword evidence="1" id="KW-0812">Transmembrane</keyword>
<gene>
    <name evidence="2" type="ORF">IQ13_4252</name>
</gene>
<accession>A0A562S9Q9</accession>
<proteinExistence type="predicted"/>
<evidence type="ECO:0000313" key="2">
    <source>
        <dbReference type="EMBL" id="TWI78008.1"/>
    </source>
</evidence>
<dbReference type="AlphaFoldDB" id="A0A562S9Q9"/>
<sequence>MKSILSMYDLIPVILLVLQTFILLLSIVSVLRKIKLLQLPFAGIAYPKLLITAAILLSTMMISFADIDGLMQSVRVFHNYGDGFYRNLFFKFSQFILLIMLSEFLFALLFFVSIRIIPGFRQSFADQDDLPGAILLSIVMLLLAFLLYCCTTEVMEKLTPKYINFS</sequence>
<keyword evidence="3" id="KW-1185">Reference proteome</keyword>
<feature type="transmembrane region" description="Helical" evidence="1">
    <location>
        <begin position="95"/>
        <end position="118"/>
    </location>
</feature>
<name>A0A562S9Q9_9BACT</name>
<reference evidence="2 3" key="1">
    <citation type="journal article" date="2015" name="Stand. Genomic Sci.">
        <title>Genomic Encyclopedia of Bacterial and Archaeal Type Strains, Phase III: the genomes of soil and plant-associated and newly described type strains.</title>
        <authorList>
            <person name="Whitman W.B."/>
            <person name="Woyke T."/>
            <person name="Klenk H.P."/>
            <person name="Zhou Y."/>
            <person name="Lilburn T.G."/>
            <person name="Beck B.J."/>
            <person name="De Vos P."/>
            <person name="Vandamme P."/>
            <person name="Eisen J.A."/>
            <person name="Garrity G."/>
            <person name="Hugenholtz P."/>
            <person name="Kyrpides N.C."/>
        </authorList>
    </citation>
    <scope>NUCLEOTIDE SEQUENCE [LARGE SCALE GENOMIC DNA]</scope>
    <source>
        <strain evidence="2 3">CGMCC 1.7271</strain>
    </source>
</reference>
<feature type="transmembrane region" description="Helical" evidence="1">
    <location>
        <begin position="130"/>
        <end position="151"/>
    </location>
</feature>
<organism evidence="2 3">
    <name type="scientific">Lacibacter cauensis</name>
    <dbReference type="NCBI Taxonomy" id="510947"/>
    <lineage>
        <taxon>Bacteria</taxon>
        <taxon>Pseudomonadati</taxon>
        <taxon>Bacteroidota</taxon>
        <taxon>Chitinophagia</taxon>
        <taxon>Chitinophagales</taxon>
        <taxon>Chitinophagaceae</taxon>
        <taxon>Lacibacter</taxon>
    </lineage>
</organism>
<dbReference type="Proteomes" id="UP000316167">
    <property type="component" value="Unassembled WGS sequence"/>
</dbReference>
<dbReference type="EMBL" id="VLLE01000008">
    <property type="protein sequence ID" value="TWI78008.1"/>
    <property type="molecule type" value="Genomic_DNA"/>
</dbReference>
<feature type="transmembrane region" description="Helical" evidence="1">
    <location>
        <begin position="44"/>
        <end position="65"/>
    </location>
</feature>
<evidence type="ECO:0000313" key="3">
    <source>
        <dbReference type="Proteomes" id="UP000316167"/>
    </source>
</evidence>
<keyword evidence="1" id="KW-0472">Membrane</keyword>
<protein>
    <submittedName>
        <fullName evidence="2">Uncharacterized protein</fullName>
    </submittedName>
</protein>